<keyword evidence="3" id="KW-1185">Reference proteome</keyword>
<feature type="compositionally biased region" description="Basic and acidic residues" evidence="1">
    <location>
        <begin position="1"/>
        <end position="10"/>
    </location>
</feature>
<dbReference type="HOGENOM" id="CLU_509942_0_0_1"/>
<evidence type="ECO:0008006" key="4">
    <source>
        <dbReference type="Google" id="ProtNLM"/>
    </source>
</evidence>
<organism evidence="2 3">
    <name type="scientific">Botryobasidium botryosum (strain FD-172 SS1)</name>
    <dbReference type="NCBI Taxonomy" id="930990"/>
    <lineage>
        <taxon>Eukaryota</taxon>
        <taxon>Fungi</taxon>
        <taxon>Dikarya</taxon>
        <taxon>Basidiomycota</taxon>
        <taxon>Agaricomycotina</taxon>
        <taxon>Agaricomycetes</taxon>
        <taxon>Cantharellales</taxon>
        <taxon>Botryobasidiaceae</taxon>
        <taxon>Botryobasidium</taxon>
    </lineage>
</organism>
<protein>
    <recommendedName>
        <fullName evidence="4">SAM domain-containing protein</fullName>
    </recommendedName>
</protein>
<evidence type="ECO:0000313" key="3">
    <source>
        <dbReference type="Proteomes" id="UP000027195"/>
    </source>
</evidence>
<dbReference type="EMBL" id="KL198048">
    <property type="protein sequence ID" value="KDQ12787.1"/>
    <property type="molecule type" value="Genomic_DNA"/>
</dbReference>
<dbReference type="InParanoid" id="A0A067MLP1"/>
<accession>A0A067MLP1</accession>
<feature type="region of interest" description="Disordered" evidence="1">
    <location>
        <begin position="168"/>
        <end position="201"/>
    </location>
</feature>
<feature type="region of interest" description="Disordered" evidence="1">
    <location>
        <begin position="1"/>
        <end position="115"/>
    </location>
</feature>
<sequence>MGSKQTEAKRLSKRPGARAAKAAALGTPPIAPSPSDKARGKATKATKATQKPAPSTVPETQPKIQRRSTRLQLPQPSASDSAPIPPATVVKLTTITQPPASITPFGSDRGDTPESELDIGAIAGFADEVTAETDIGSPNCEESFEEFNLNEIGSDTSDSDSEATITAVRPEANPGATAAPKPKNAGGAKRASKAPVGKQGGKPKAVERILLTAVKFSIPKQVASAAIATFTTKFINLETSTWPSVKNQITEEMPYTMSTQVALGYQVVYFDAKMVSKDWEEIGSEREWNTMVDRVRAKTQAESRKAAGREIVVKIRNLADVVEKGKGGKSNAAKKPVTLSRAAAHNRTSLDSSANDSMKEPLETAPSLTQEQKITLKIADINKTYKCDSRECNGGPCWKVTVGDQTDHHKLTKEEVLKWAGQIVSNNATIDKPPLDKVHVTDARRAVKLRPQRANAAPSPPNYPYTPHFPIGYPYIWPSHDFPPIAYSYSEAYAGLPSNFSRPAPLPATGTAWHDVPVPAISSSQANNGDDSLEFPLIKAWLKIINDDLTNRNKNSKNFAAYIPVFEKLEIVRIDELLEITTQDLVATNQVPLGIAKDLIKFAKEDVEWTRDRTAKNTHGNSSTGGDH</sequence>
<name>A0A067MLP1_BOTB1</name>
<dbReference type="Proteomes" id="UP000027195">
    <property type="component" value="Unassembled WGS sequence"/>
</dbReference>
<evidence type="ECO:0000313" key="2">
    <source>
        <dbReference type="EMBL" id="KDQ12787.1"/>
    </source>
</evidence>
<gene>
    <name evidence="2" type="ORF">BOTBODRAFT_176204</name>
</gene>
<evidence type="ECO:0000256" key="1">
    <source>
        <dbReference type="SAM" id="MobiDB-lite"/>
    </source>
</evidence>
<feature type="compositionally biased region" description="Low complexity" evidence="1">
    <location>
        <begin position="43"/>
        <end position="53"/>
    </location>
</feature>
<feature type="region of interest" description="Disordered" evidence="1">
    <location>
        <begin position="325"/>
        <end position="367"/>
    </location>
</feature>
<feature type="compositionally biased region" description="Polar residues" evidence="1">
    <location>
        <begin position="91"/>
        <end position="100"/>
    </location>
</feature>
<dbReference type="OrthoDB" id="3027237at2759"/>
<proteinExistence type="predicted"/>
<reference evidence="3" key="1">
    <citation type="journal article" date="2014" name="Proc. Natl. Acad. Sci. U.S.A.">
        <title>Extensive sampling of basidiomycete genomes demonstrates inadequacy of the white-rot/brown-rot paradigm for wood decay fungi.</title>
        <authorList>
            <person name="Riley R."/>
            <person name="Salamov A.A."/>
            <person name="Brown D.W."/>
            <person name="Nagy L.G."/>
            <person name="Floudas D."/>
            <person name="Held B.W."/>
            <person name="Levasseur A."/>
            <person name="Lombard V."/>
            <person name="Morin E."/>
            <person name="Otillar R."/>
            <person name="Lindquist E.A."/>
            <person name="Sun H."/>
            <person name="LaButti K.M."/>
            <person name="Schmutz J."/>
            <person name="Jabbour D."/>
            <person name="Luo H."/>
            <person name="Baker S.E."/>
            <person name="Pisabarro A.G."/>
            <person name="Walton J.D."/>
            <person name="Blanchette R.A."/>
            <person name="Henrissat B."/>
            <person name="Martin F."/>
            <person name="Cullen D."/>
            <person name="Hibbett D.S."/>
            <person name="Grigoriev I.V."/>
        </authorList>
    </citation>
    <scope>NUCLEOTIDE SEQUENCE [LARGE SCALE GENOMIC DNA]</scope>
    <source>
        <strain evidence="3">FD-172 SS1</strain>
    </source>
</reference>
<feature type="compositionally biased region" description="Low complexity" evidence="1">
    <location>
        <begin position="172"/>
        <end position="189"/>
    </location>
</feature>
<dbReference type="AlphaFoldDB" id="A0A067MLP1"/>
<feature type="compositionally biased region" description="Polar residues" evidence="1">
    <location>
        <begin position="346"/>
        <end position="356"/>
    </location>
</feature>